<name>A0ABD7GYS5_9ENTR</name>
<comment type="caution">
    <text evidence="2">The sequence shown here is derived from an EMBL/GenBank/DDBJ whole genome shotgun (WGS) entry which is preliminary data.</text>
</comment>
<dbReference type="InterPro" id="IPR057869">
    <property type="entry name" value="HP1_YO34"/>
</dbReference>
<dbReference type="EMBL" id="QRBW01000010">
    <property type="protein sequence ID" value="RDT60655.1"/>
    <property type="molecule type" value="Genomic_DNA"/>
</dbReference>
<proteinExistence type="predicted"/>
<dbReference type="AlphaFoldDB" id="A0ABD7GYS5"/>
<gene>
    <name evidence="2" type="ORF">DXF87_07360</name>
</gene>
<feature type="compositionally biased region" description="Gly residues" evidence="1">
    <location>
        <begin position="149"/>
        <end position="158"/>
    </location>
</feature>
<evidence type="ECO:0008006" key="4">
    <source>
        <dbReference type="Google" id="ProtNLM"/>
    </source>
</evidence>
<feature type="region of interest" description="Disordered" evidence="1">
    <location>
        <begin position="131"/>
        <end position="168"/>
    </location>
</feature>
<feature type="region of interest" description="Disordered" evidence="1">
    <location>
        <begin position="26"/>
        <end position="49"/>
    </location>
</feature>
<reference evidence="2 3" key="1">
    <citation type="submission" date="2018-07" db="EMBL/GenBank/DDBJ databases">
        <title>The use of a cohorting ward and systematic surveillance cultures for the control of a Klebsiella pneumoniae carbapenemase (KPC)-producing Enterobacteriaceae outbreak.</title>
        <authorList>
            <person name="Doi Y."/>
        </authorList>
    </citation>
    <scope>NUCLEOTIDE SEQUENCE [LARGE SCALE GENOMIC DNA]</scope>
    <source>
        <strain evidence="2 3">1-RC-17-04017</strain>
    </source>
</reference>
<evidence type="ECO:0000313" key="2">
    <source>
        <dbReference type="EMBL" id="RDT60655.1"/>
    </source>
</evidence>
<evidence type="ECO:0000313" key="3">
    <source>
        <dbReference type="Proteomes" id="UP000255291"/>
    </source>
</evidence>
<dbReference type="Pfam" id="PF25759">
    <property type="entry name" value="HP1_ORF34"/>
    <property type="match status" value="1"/>
</dbReference>
<dbReference type="Proteomes" id="UP000255291">
    <property type="component" value="Unassembled WGS sequence"/>
</dbReference>
<sequence length="182" mass="19935">MTSNPTLALNGEAILLKNMRVTVSQQFQDKDQSGQTSATTKSEQGIKGKELRVSGEIPYKNPEILRRIFELGSATDASGQRQKYRVAHEAARAVNFREATFTGTLDAPPQDGRMSWLVTFTLTEHISVQEKREARASGKNKAVKQTPGSGSGQNGGQTAGEDEEKLTWFERKVLKPVNDALG</sequence>
<feature type="compositionally biased region" description="Polar residues" evidence="1">
    <location>
        <begin position="26"/>
        <end position="43"/>
    </location>
</feature>
<dbReference type="RefSeq" id="WP_115465609.1">
    <property type="nucleotide sequence ID" value="NZ_JAVDKX010000005.1"/>
</dbReference>
<evidence type="ECO:0000256" key="1">
    <source>
        <dbReference type="SAM" id="MobiDB-lite"/>
    </source>
</evidence>
<organism evidence="2 3">
    <name type="scientific">Enterobacter roggenkampii</name>
    <dbReference type="NCBI Taxonomy" id="1812935"/>
    <lineage>
        <taxon>Bacteria</taxon>
        <taxon>Pseudomonadati</taxon>
        <taxon>Pseudomonadota</taxon>
        <taxon>Gammaproteobacteria</taxon>
        <taxon>Enterobacterales</taxon>
        <taxon>Enterobacteriaceae</taxon>
        <taxon>Enterobacter</taxon>
        <taxon>Enterobacter cloacae complex</taxon>
    </lineage>
</organism>
<accession>A0ABD7GYS5</accession>
<protein>
    <recommendedName>
        <fullName evidence="4">Phage protein</fullName>
    </recommendedName>
</protein>